<dbReference type="EMBL" id="KV419440">
    <property type="protein sequence ID" value="KZS88143.1"/>
    <property type="molecule type" value="Genomic_DNA"/>
</dbReference>
<organism evidence="2 3">
    <name type="scientific">Sistotremastrum niveocremeum HHB9708</name>
    <dbReference type="NCBI Taxonomy" id="1314777"/>
    <lineage>
        <taxon>Eukaryota</taxon>
        <taxon>Fungi</taxon>
        <taxon>Dikarya</taxon>
        <taxon>Basidiomycota</taxon>
        <taxon>Agaricomycotina</taxon>
        <taxon>Agaricomycetes</taxon>
        <taxon>Sistotremastrales</taxon>
        <taxon>Sistotremastraceae</taxon>
        <taxon>Sertulicium</taxon>
        <taxon>Sertulicium niveocremeum</taxon>
    </lineage>
</organism>
<gene>
    <name evidence="2" type="ORF">SISNIDRAFT_470448</name>
</gene>
<feature type="region of interest" description="Disordered" evidence="1">
    <location>
        <begin position="1"/>
        <end position="30"/>
    </location>
</feature>
<proteinExistence type="predicted"/>
<evidence type="ECO:0000313" key="2">
    <source>
        <dbReference type="EMBL" id="KZS88143.1"/>
    </source>
</evidence>
<keyword evidence="3" id="KW-1185">Reference proteome</keyword>
<reference evidence="2 3" key="1">
    <citation type="journal article" date="2016" name="Mol. Biol. Evol.">
        <title>Comparative Genomics of Early-Diverging Mushroom-Forming Fungi Provides Insights into the Origins of Lignocellulose Decay Capabilities.</title>
        <authorList>
            <person name="Nagy L.G."/>
            <person name="Riley R."/>
            <person name="Tritt A."/>
            <person name="Adam C."/>
            <person name="Daum C."/>
            <person name="Floudas D."/>
            <person name="Sun H."/>
            <person name="Yadav J.S."/>
            <person name="Pangilinan J."/>
            <person name="Larsson K.H."/>
            <person name="Matsuura K."/>
            <person name="Barry K."/>
            <person name="Labutti K."/>
            <person name="Kuo R."/>
            <person name="Ohm R.A."/>
            <person name="Bhattacharya S.S."/>
            <person name="Shirouzu T."/>
            <person name="Yoshinaga Y."/>
            <person name="Martin F.M."/>
            <person name="Grigoriev I.V."/>
            <person name="Hibbett D.S."/>
        </authorList>
    </citation>
    <scope>NUCLEOTIDE SEQUENCE [LARGE SCALE GENOMIC DNA]</scope>
    <source>
        <strain evidence="2 3">HHB9708</strain>
    </source>
</reference>
<evidence type="ECO:0000313" key="3">
    <source>
        <dbReference type="Proteomes" id="UP000076722"/>
    </source>
</evidence>
<sequence>MSEAVTNGWKKLATPTVPSGATGWPKKPADQERIGIRFDYDRLITDSKDGKQYHLFKMQANAGKIPSALKEWRDKHGTHAVMAPVRIPKDATESQVAAALEAAKEEFKSKTRG</sequence>
<dbReference type="AlphaFoldDB" id="A0A164NXL1"/>
<dbReference type="Proteomes" id="UP000076722">
    <property type="component" value="Unassembled WGS sequence"/>
</dbReference>
<accession>A0A164NXL1</accession>
<evidence type="ECO:0000256" key="1">
    <source>
        <dbReference type="SAM" id="MobiDB-lite"/>
    </source>
</evidence>
<name>A0A164NXL1_9AGAM</name>
<dbReference type="OrthoDB" id="2787676at2759"/>
<protein>
    <submittedName>
        <fullName evidence="2">Uncharacterized protein</fullName>
    </submittedName>
</protein>